<dbReference type="InterPro" id="IPR011335">
    <property type="entry name" value="Restrct_endonuc-II-like"/>
</dbReference>
<keyword evidence="2" id="KW-1185">Reference proteome</keyword>
<proteinExistence type="predicted"/>
<dbReference type="SUPFAM" id="SSF52980">
    <property type="entry name" value="Restriction endonuclease-like"/>
    <property type="match status" value="1"/>
</dbReference>
<dbReference type="Proteomes" id="UP000002985">
    <property type="component" value="Unassembled WGS sequence"/>
</dbReference>
<dbReference type="STRING" id="247490.KSU1_C0806"/>
<comment type="caution">
    <text evidence="1">The sequence shown here is derived from an EMBL/GenBank/DDBJ whole genome shotgun (WGS) entry which is preliminary data.</text>
</comment>
<organism evidence="1 2">
    <name type="scientific">Candidatus Jettenia caeni</name>
    <dbReference type="NCBI Taxonomy" id="247490"/>
    <lineage>
        <taxon>Bacteria</taxon>
        <taxon>Pseudomonadati</taxon>
        <taxon>Planctomycetota</taxon>
        <taxon>Candidatus Brocadiia</taxon>
        <taxon>Candidatus Brocadiales</taxon>
        <taxon>Candidatus Brocadiaceae</taxon>
        <taxon>Candidatus Jettenia</taxon>
    </lineage>
</organism>
<dbReference type="AlphaFoldDB" id="I3IL07"/>
<name>I3IL07_9BACT</name>
<dbReference type="EMBL" id="BAFH01000003">
    <property type="protein sequence ID" value="GAB62402.1"/>
    <property type="molecule type" value="Genomic_DNA"/>
</dbReference>
<evidence type="ECO:0008006" key="3">
    <source>
        <dbReference type="Google" id="ProtNLM"/>
    </source>
</evidence>
<reference evidence="1 2" key="1">
    <citation type="journal article" date="2012" name="FEBS Lett.">
        <title>Anammox organism KSU-1 expresses a NirK-type copper-containing nitrite reductase instead of a NirS-type with cytochrome cd1.</title>
        <authorList>
            <person name="Hira D."/>
            <person name="Toh H."/>
            <person name="Migita C.T."/>
            <person name="Okubo H."/>
            <person name="Nishiyama T."/>
            <person name="Hattori M."/>
            <person name="Furukawa K."/>
            <person name="Fujii T."/>
        </authorList>
    </citation>
    <scope>NUCLEOTIDE SEQUENCE [LARGE SCALE GENOMIC DNA]</scope>
</reference>
<protein>
    <recommendedName>
        <fullName evidence="3">Endonuclease</fullName>
    </recommendedName>
</protein>
<evidence type="ECO:0000313" key="2">
    <source>
        <dbReference type="Proteomes" id="UP000002985"/>
    </source>
</evidence>
<accession>I3IL07</accession>
<sequence length="129" mass="14879">MGAEEVALSRVEEQIEARGYKVIRRPRNYKYGDLLAYKSGREVRVEVKGLASRNGIWLKRRQVEVVDIMVIYIVDEKNVWVLSPKDALFLLNVYQTDFIARKGYPPAAEGFNKSQFPHPTGWVPLDKLL</sequence>
<gene>
    <name evidence="1" type="ORF">KSU1_C0806</name>
</gene>
<evidence type="ECO:0000313" key="1">
    <source>
        <dbReference type="EMBL" id="GAB62402.1"/>
    </source>
</evidence>